<dbReference type="InterPro" id="IPR043472">
    <property type="entry name" value="Macro_dom-like"/>
</dbReference>
<name>A0A1U7NGN9_9FIRM</name>
<dbReference type="SUPFAM" id="SSF52949">
    <property type="entry name" value="Macro domain-like"/>
    <property type="match status" value="1"/>
</dbReference>
<sequence length="327" mass="36763">MIYVMKGDITGLDFDLIVDPTRPNLLPGTGVNQEIHQKAGRRLLNELIEYAPLEEGKAVITDSYDLPCKQVIHTACPLYSFHEEDEQEILAACYWNTMAIAYEVLRHQSKPRLNIAFPEISTGAYGFPREEACQIAIRTIKELFSKYPEAEAIDVWFVLRDEASYMLYKKELRTGSPRLKGIAGIRKHLRMTAMASQSSKKKDEKEELDENEGLKDLLISGLPFSPKDDPSNQTKNTQRSKQMSNPVKPSESSASSNKRSNLAEDKGDPSGNDLNLQGIRRFDNPCQSILALQSPFLDEEKNFRESLEQLFASSRPDTGLKQDGSGS</sequence>
<dbReference type="Pfam" id="PF01661">
    <property type="entry name" value="Macro"/>
    <property type="match status" value="1"/>
</dbReference>
<dbReference type="PANTHER" id="PTHR11106:SF27">
    <property type="entry name" value="MACRO DOMAIN-CONTAINING PROTEIN"/>
    <property type="match status" value="1"/>
</dbReference>
<feature type="compositionally biased region" description="Low complexity" evidence="1">
    <location>
        <begin position="244"/>
        <end position="260"/>
    </location>
</feature>
<organism evidence="3 4">
    <name type="scientific">Ileibacterium valens</name>
    <dbReference type="NCBI Taxonomy" id="1862668"/>
    <lineage>
        <taxon>Bacteria</taxon>
        <taxon>Bacillati</taxon>
        <taxon>Bacillota</taxon>
        <taxon>Erysipelotrichia</taxon>
        <taxon>Erysipelotrichales</taxon>
        <taxon>Erysipelotrichaceae</taxon>
        <taxon>Ileibacterium</taxon>
    </lineage>
</organism>
<dbReference type="GeneID" id="82202592"/>
<dbReference type="Proteomes" id="UP000186341">
    <property type="component" value="Unassembled WGS sequence"/>
</dbReference>
<evidence type="ECO:0000259" key="2">
    <source>
        <dbReference type="PROSITE" id="PS51154"/>
    </source>
</evidence>
<dbReference type="EMBL" id="MPJW01000108">
    <property type="protein sequence ID" value="OLU40406.1"/>
    <property type="molecule type" value="Genomic_DNA"/>
</dbReference>
<evidence type="ECO:0000313" key="3">
    <source>
        <dbReference type="EMBL" id="OLU40406.1"/>
    </source>
</evidence>
<keyword evidence="4" id="KW-1185">Reference proteome</keyword>
<feature type="region of interest" description="Disordered" evidence="1">
    <location>
        <begin position="191"/>
        <end position="279"/>
    </location>
</feature>
<feature type="domain" description="Macro" evidence="2">
    <location>
        <begin position="1"/>
        <end position="176"/>
    </location>
</feature>
<evidence type="ECO:0000313" key="4">
    <source>
        <dbReference type="Proteomes" id="UP000186341"/>
    </source>
</evidence>
<dbReference type="Gene3D" id="3.40.220.10">
    <property type="entry name" value="Leucine Aminopeptidase, subunit E, domain 1"/>
    <property type="match status" value="1"/>
</dbReference>
<reference evidence="3 4" key="1">
    <citation type="submission" date="2016-11" db="EMBL/GenBank/DDBJ databases">
        <title>Description of two novel members of the family Erysipelotrichaceae: Ileibacterium lipovorans gen. nov., sp. nov. and Dubosiella newyorkensis, gen. nov., sp. nov.</title>
        <authorList>
            <person name="Cox L.M."/>
            <person name="Sohn J."/>
            <person name="Tyrrell K.L."/>
            <person name="Citron D.M."/>
            <person name="Lawson P.A."/>
            <person name="Patel N.B."/>
            <person name="Iizumi T."/>
            <person name="Perez-Perez G.I."/>
            <person name="Goldstein E.J."/>
            <person name="Blaser M.J."/>
        </authorList>
    </citation>
    <scope>NUCLEOTIDE SEQUENCE [LARGE SCALE GENOMIC DNA]</scope>
    <source>
        <strain evidence="3 4">NYU-BL-A3</strain>
    </source>
</reference>
<dbReference type="OrthoDB" id="6194521at2"/>
<evidence type="ECO:0000256" key="1">
    <source>
        <dbReference type="SAM" id="MobiDB-lite"/>
    </source>
</evidence>
<dbReference type="RefSeq" id="WP_075818979.1">
    <property type="nucleotide sequence ID" value="NZ_CAOUMU010000048.1"/>
</dbReference>
<dbReference type="SMART" id="SM00506">
    <property type="entry name" value="A1pp"/>
    <property type="match status" value="1"/>
</dbReference>
<dbReference type="AlphaFoldDB" id="A0A1U7NGN9"/>
<dbReference type="InterPro" id="IPR002589">
    <property type="entry name" value="Macro_dom"/>
</dbReference>
<protein>
    <recommendedName>
        <fullName evidence="2">Macro domain-containing protein</fullName>
    </recommendedName>
</protein>
<accession>A0A1U7NGN9</accession>
<dbReference type="PANTHER" id="PTHR11106">
    <property type="entry name" value="GANGLIOSIDE INDUCED DIFFERENTIATION ASSOCIATED PROTEIN 2-RELATED"/>
    <property type="match status" value="1"/>
</dbReference>
<comment type="caution">
    <text evidence="3">The sequence shown here is derived from an EMBL/GenBank/DDBJ whole genome shotgun (WGS) entry which is preliminary data.</text>
</comment>
<feature type="compositionally biased region" description="Polar residues" evidence="1">
    <location>
        <begin position="231"/>
        <end position="243"/>
    </location>
</feature>
<dbReference type="PROSITE" id="PS51154">
    <property type="entry name" value="MACRO"/>
    <property type="match status" value="1"/>
</dbReference>
<gene>
    <name evidence="3" type="ORF">BO222_05110</name>
</gene>
<proteinExistence type="predicted"/>